<evidence type="ECO:0000313" key="2">
    <source>
        <dbReference type="Proteomes" id="UP001516400"/>
    </source>
</evidence>
<evidence type="ECO:0000313" key="1">
    <source>
        <dbReference type="EMBL" id="KAL3272740.1"/>
    </source>
</evidence>
<keyword evidence="2" id="KW-1185">Reference proteome</keyword>
<proteinExistence type="predicted"/>
<comment type="caution">
    <text evidence="1">The sequence shown here is derived from an EMBL/GenBank/DDBJ whole genome shotgun (WGS) entry which is preliminary data.</text>
</comment>
<accession>A0ABD2N264</accession>
<organism evidence="1 2">
    <name type="scientific">Cryptolaemus montrouzieri</name>
    <dbReference type="NCBI Taxonomy" id="559131"/>
    <lineage>
        <taxon>Eukaryota</taxon>
        <taxon>Metazoa</taxon>
        <taxon>Ecdysozoa</taxon>
        <taxon>Arthropoda</taxon>
        <taxon>Hexapoda</taxon>
        <taxon>Insecta</taxon>
        <taxon>Pterygota</taxon>
        <taxon>Neoptera</taxon>
        <taxon>Endopterygota</taxon>
        <taxon>Coleoptera</taxon>
        <taxon>Polyphaga</taxon>
        <taxon>Cucujiformia</taxon>
        <taxon>Coccinelloidea</taxon>
        <taxon>Coccinellidae</taxon>
        <taxon>Scymninae</taxon>
        <taxon>Scymnini</taxon>
        <taxon>Cryptolaemus</taxon>
    </lineage>
</organism>
<dbReference type="Proteomes" id="UP001516400">
    <property type="component" value="Unassembled WGS sequence"/>
</dbReference>
<sequence>MKNIEPTAAVTKRCIPYFSRLQRIYSVKPKSLSRRSQPTLIGLVAKLSISQVACFDEVEINLTSSTSLSFNLLLSNSSKSKHQHFWFTNHRSLPFFNRISLPEYLKTKVAKG</sequence>
<name>A0ABD2N264_9CUCU</name>
<protein>
    <submittedName>
        <fullName evidence="1">Uncharacterized protein</fullName>
    </submittedName>
</protein>
<gene>
    <name evidence="1" type="ORF">HHI36_014202</name>
</gene>
<dbReference type="AlphaFoldDB" id="A0ABD2N264"/>
<reference evidence="1 2" key="1">
    <citation type="journal article" date="2021" name="BMC Biol.">
        <title>Horizontally acquired antibacterial genes associated with adaptive radiation of ladybird beetles.</title>
        <authorList>
            <person name="Li H.S."/>
            <person name="Tang X.F."/>
            <person name="Huang Y.H."/>
            <person name="Xu Z.Y."/>
            <person name="Chen M.L."/>
            <person name="Du X.Y."/>
            <person name="Qiu B.Y."/>
            <person name="Chen P.T."/>
            <person name="Zhang W."/>
            <person name="Slipinski A."/>
            <person name="Escalona H.E."/>
            <person name="Waterhouse R.M."/>
            <person name="Zwick A."/>
            <person name="Pang H."/>
        </authorList>
    </citation>
    <scope>NUCLEOTIDE SEQUENCE [LARGE SCALE GENOMIC DNA]</scope>
    <source>
        <strain evidence="1">SYSU2018</strain>
    </source>
</reference>
<dbReference type="EMBL" id="JABFTP020000062">
    <property type="protein sequence ID" value="KAL3272740.1"/>
    <property type="molecule type" value="Genomic_DNA"/>
</dbReference>